<evidence type="ECO:0000259" key="7">
    <source>
        <dbReference type="Pfam" id="PF00108"/>
    </source>
</evidence>
<dbReference type="PROSITE" id="PS00737">
    <property type="entry name" value="THIOLASE_2"/>
    <property type="match status" value="1"/>
</dbReference>
<keyword evidence="3 6" id="KW-0808">Transferase</keyword>
<evidence type="ECO:0000256" key="5">
    <source>
        <dbReference type="ARBA" id="ARBA00030755"/>
    </source>
</evidence>
<dbReference type="SUPFAM" id="SSF53901">
    <property type="entry name" value="Thiolase-like"/>
    <property type="match status" value="1"/>
</dbReference>
<dbReference type="Proteomes" id="UP001437460">
    <property type="component" value="Unassembled WGS sequence"/>
</dbReference>
<dbReference type="InterPro" id="IPR002155">
    <property type="entry name" value="Thiolase"/>
</dbReference>
<name>A0ABV1HQP8_9FIRM</name>
<proteinExistence type="inferred from homology"/>
<evidence type="ECO:0000256" key="1">
    <source>
        <dbReference type="ARBA" id="ARBA00010982"/>
    </source>
</evidence>
<dbReference type="Gene3D" id="3.40.47.10">
    <property type="match status" value="1"/>
</dbReference>
<gene>
    <name evidence="9" type="ORF">WMO41_14900</name>
</gene>
<sequence length="379" mass="40660">MEKVWILGGMRSFIGVKDRMYRNVPAEVLGAEVLRAVIEKYQLAEPDIDFIIGGNAVGGGGNMTRLAALTAGIDQQVPAVTLDLQCGSALEAVTQAAAKIESGLADLVLAGGMESSSTQPLRMWNPNHPNYENDKVWTVAQFVPGQQGEQVMLEGAERTAISEQVKKEEQDFWVLESHHRAAKAAQEGILSDIQVSVAGSRKDEGIRVSMNQKLIDRLPYLLPGGSVIHAANACLMHDGAAFVALCSEEYGKRHNLTPAAVLRFGTAVGGDPLMSPKTTVLAVEKLLKKTGLAYEQIDAFEVNEAFAVIDVLFERAFPGTRERYNRFGGALAYGHPYGVSGTLLLLHLLKSLESCDGHYGICSVAAAGGIGSAILVERI</sequence>
<evidence type="ECO:0000256" key="2">
    <source>
        <dbReference type="ARBA" id="ARBA00012705"/>
    </source>
</evidence>
<feature type="domain" description="Thiolase C-terminal" evidence="8">
    <location>
        <begin position="257"/>
        <end position="378"/>
    </location>
</feature>
<dbReference type="NCBIfam" id="TIGR01930">
    <property type="entry name" value="AcCoA-C-Actrans"/>
    <property type="match status" value="1"/>
</dbReference>
<dbReference type="InterPro" id="IPR020617">
    <property type="entry name" value="Thiolase_C"/>
</dbReference>
<dbReference type="PANTHER" id="PTHR18919">
    <property type="entry name" value="ACETYL-COA C-ACYLTRANSFERASE"/>
    <property type="match status" value="1"/>
</dbReference>
<organism evidence="9 10">
    <name type="scientific">Ventrimonas faecis</name>
    <dbReference type="NCBI Taxonomy" id="3133170"/>
    <lineage>
        <taxon>Bacteria</taxon>
        <taxon>Bacillati</taxon>
        <taxon>Bacillota</taxon>
        <taxon>Clostridia</taxon>
        <taxon>Lachnospirales</taxon>
        <taxon>Lachnospiraceae</taxon>
        <taxon>Ventrimonas</taxon>
    </lineage>
</organism>
<dbReference type="InterPro" id="IPR016039">
    <property type="entry name" value="Thiolase-like"/>
</dbReference>
<keyword evidence="10" id="KW-1185">Reference proteome</keyword>
<dbReference type="EC" id="2.3.1.9" evidence="2"/>
<dbReference type="PANTHER" id="PTHR18919:SF107">
    <property type="entry name" value="ACETYL-COA ACETYLTRANSFERASE, CYTOSOLIC"/>
    <property type="match status" value="1"/>
</dbReference>
<dbReference type="InterPro" id="IPR020613">
    <property type="entry name" value="Thiolase_CS"/>
</dbReference>
<evidence type="ECO:0000313" key="9">
    <source>
        <dbReference type="EMBL" id="MEQ2564434.1"/>
    </source>
</evidence>
<dbReference type="GO" id="GO:0016746">
    <property type="term" value="F:acyltransferase activity"/>
    <property type="evidence" value="ECO:0007669"/>
    <property type="project" value="UniProtKB-KW"/>
</dbReference>
<accession>A0ABV1HQP8</accession>
<dbReference type="RefSeq" id="WP_349230428.1">
    <property type="nucleotide sequence ID" value="NZ_JBBMFJ010000044.1"/>
</dbReference>
<protein>
    <recommendedName>
        <fullName evidence="2">acetyl-CoA C-acetyltransferase</fullName>
        <ecNumber evidence="2">2.3.1.9</ecNumber>
    </recommendedName>
    <alternativeName>
        <fullName evidence="5">Acetoacetyl-CoA thiolase</fullName>
    </alternativeName>
</protein>
<dbReference type="Pfam" id="PF02803">
    <property type="entry name" value="Thiolase_C"/>
    <property type="match status" value="1"/>
</dbReference>
<dbReference type="Pfam" id="PF00108">
    <property type="entry name" value="Thiolase_N"/>
    <property type="match status" value="1"/>
</dbReference>
<comment type="caution">
    <text evidence="9">The sequence shown here is derived from an EMBL/GenBank/DDBJ whole genome shotgun (WGS) entry which is preliminary data.</text>
</comment>
<reference evidence="9 10" key="1">
    <citation type="submission" date="2024-03" db="EMBL/GenBank/DDBJ databases">
        <title>Human intestinal bacterial collection.</title>
        <authorList>
            <person name="Pauvert C."/>
            <person name="Hitch T.C.A."/>
            <person name="Clavel T."/>
        </authorList>
    </citation>
    <scope>NUCLEOTIDE SEQUENCE [LARGE SCALE GENOMIC DNA]</scope>
    <source>
        <strain evidence="9 10">CLA-AP-H27</strain>
    </source>
</reference>
<comment type="similarity">
    <text evidence="1 6">Belongs to the thiolase-like superfamily. Thiolase family.</text>
</comment>
<evidence type="ECO:0000256" key="4">
    <source>
        <dbReference type="ARBA" id="ARBA00023315"/>
    </source>
</evidence>
<evidence type="ECO:0000256" key="6">
    <source>
        <dbReference type="RuleBase" id="RU003557"/>
    </source>
</evidence>
<feature type="domain" description="Thiolase N-terminal" evidence="7">
    <location>
        <begin position="4"/>
        <end position="249"/>
    </location>
</feature>
<evidence type="ECO:0000259" key="8">
    <source>
        <dbReference type="Pfam" id="PF02803"/>
    </source>
</evidence>
<dbReference type="PIRSF" id="PIRSF000429">
    <property type="entry name" value="Ac-CoA_Ac_transf"/>
    <property type="match status" value="1"/>
</dbReference>
<evidence type="ECO:0000313" key="10">
    <source>
        <dbReference type="Proteomes" id="UP001437460"/>
    </source>
</evidence>
<dbReference type="CDD" id="cd00751">
    <property type="entry name" value="thiolase"/>
    <property type="match status" value="1"/>
</dbReference>
<dbReference type="EMBL" id="JBBMFJ010000044">
    <property type="protein sequence ID" value="MEQ2564434.1"/>
    <property type="molecule type" value="Genomic_DNA"/>
</dbReference>
<keyword evidence="4 6" id="KW-0012">Acyltransferase</keyword>
<dbReference type="InterPro" id="IPR020616">
    <property type="entry name" value="Thiolase_N"/>
</dbReference>
<evidence type="ECO:0000256" key="3">
    <source>
        <dbReference type="ARBA" id="ARBA00022679"/>
    </source>
</evidence>